<evidence type="ECO:0000313" key="2">
    <source>
        <dbReference type="Proteomes" id="UP000324748"/>
    </source>
</evidence>
<dbReference type="AlphaFoldDB" id="A0A5B0N1R4"/>
<gene>
    <name evidence="1" type="ORF">PGT21_026387</name>
</gene>
<dbReference type="Proteomes" id="UP000324748">
    <property type="component" value="Unassembled WGS sequence"/>
</dbReference>
<name>A0A5B0N1R4_PUCGR</name>
<comment type="caution">
    <text evidence="1">The sequence shown here is derived from an EMBL/GenBank/DDBJ whole genome shotgun (WGS) entry which is preliminary data.</text>
</comment>
<evidence type="ECO:0000313" key="1">
    <source>
        <dbReference type="EMBL" id="KAA1083147.1"/>
    </source>
</evidence>
<dbReference type="EMBL" id="VSWC01000119">
    <property type="protein sequence ID" value="KAA1083147.1"/>
    <property type="molecule type" value="Genomic_DNA"/>
</dbReference>
<reference evidence="1 2" key="1">
    <citation type="submission" date="2019-05" db="EMBL/GenBank/DDBJ databases">
        <title>Emergence of the Ug99 lineage of the wheat stem rust pathogen through somatic hybridization.</title>
        <authorList>
            <person name="Li F."/>
            <person name="Upadhyaya N.M."/>
            <person name="Sperschneider J."/>
            <person name="Matny O."/>
            <person name="Nguyen-Phuc H."/>
            <person name="Mago R."/>
            <person name="Raley C."/>
            <person name="Miller M.E."/>
            <person name="Silverstein K.A.T."/>
            <person name="Henningsen E."/>
            <person name="Hirsch C.D."/>
            <person name="Visser B."/>
            <person name="Pretorius Z.A."/>
            <person name="Steffenson B.J."/>
            <person name="Schwessinger B."/>
            <person name="Dodds P.N."/>
            <person name="Figueroa M."/>
        </authorList>
    </citation>
    <scope>NUCLEOTIDE SEQUENCE [LARGE SCALE GENOMIC DNA]</scope>
    <source>
        <strain evidence="1">21-0</strain>
    </source>
</reference>
<keyword evidence="2" id="KW-1185">Reference proteome</keyword>
<protein>
    <submittedName>
        <fullName evidence="1">Uncharacterized protein</fullName>
    </submittedName>
</protein>
<organism evidence="1 2">
    <name type="scientific">Puccinia graminis f. sp. tritici</name>
    <dbReference type="NCBI Taxonomy" id="56615"/>
    <lineage>
        <taxon>Eukaryota</taxon>
        <taxon>Fungi</taxon>
        <taxon>Dikarya</taxon>
        <taxon>Basidiomycota</taxon>
        <taxon>Pucciniomycotina</taxon>
        <taxon>Pucciniomycetes</taxon>
        <taxon>Pucciniales</taxon>
        <taxon>Pucciniaceae</taxon>
        <taxon>Puccinia</taxon>
    </lineage>
</organism>
<proteinExistence type="predicted"/>
<sequence length="150" mass="17232">MRSPRRTTRLKSFDHSKRLSPISSFPHRISYSQRNCLIRSHMTLRMSLPRSQTLQLSSKRRLTVEQVYQYGRSTNVFVQCYYIWKSRPMKPSTCAITSGKAVPKKASSSAAAGKVDKPVLDQRVMTGLSHQLSVWVESLMLQRSRLFPSL</sequence>
<accession>A0A5B0N1R4</accession>